<evidence type="ECO:0000313" key="1">
    <source>
        <dbReference type="EMBL" id="MPN09617.1"/>
    </source>
</evidence>
<name>A0A645F5Z7_9ZZZZ</name>
<protein>
    <submittedName>
        <fullName evidence="1">Uncharacterized protein</fullName>
    </submittedName>
</protein>
<comment type="caution">
    <text evidence="1">The sequence shown here is derived from an EMBL/GenBank/DDBJ whole genome shotgun (WGS) entry which is preliminary data.</text>
</comment>
<gene>
    <name evidence="1" type="ORF">SDC9_156908</name>
</gene>
<reference evidence="1" key="1">
    <citation type="submission" date="2019-08" db="EMBL/GenBank/DDBJ databases">
        <authorList>
            <person name="Kucharzyk K."/>
            <person name="Murdoch R.W."/>
            <person name="Higgins S."/>
            <person name="Loffler F."/>
        </authorList>
    </citation>
    <scope>NUCLEOTIDE SEQUENCE</scope>
</reference>
<dbReference type="EMBL" id="VSSQ01055735">
    <property type="protein sequence ID" value="MPN09617.1"/>
    <property type="molecule type" value="Genomic_DNA"/>
</dbReference>
<dbReference type="AlphaFoldDB" id="A0A645F5Z7"/>
<sequence>MDRIARHTQARRALRAHGAPLEIIALAPHPGQHVPALGVVTHRAAHAAGADTDRDPVRYDDARSVHPWPLPFILFPAPTGTAAVDWISGV</sequence>
<accession>A0A645F5Z7</accession>
<organism evidence="1">
    <name type="scientific">bioreactor metagenome</name>
    <dbReference type="NCBI Taxonomy" id="1076179"/>
    <lineage>
        <taxon>unclassified sequences</taxon>
        <taxon>metagenomes</taxon>
        <taxon>ecological metagenomes</taxon>
    </lineage>
</organism>
<proteinExistence type="predicted"/>